<reference evidence="5 6" key="1">
    <citation type="submission" date="2019-06" db="EMBL/GenBank/DDBJ databases">
        <title>Draft genome sequence of the filamentous fungus Phialemoniopsis curvata isolated from diesel fuel.</title>
        <authorList>
            <person name="Varaljay V.A."/>
            <person name="Lyon W.J."/>
            <person name="Crouch A.L."/>
            <person name="Drake C.E."/>
            <person name="Hollomon J.M."/>
            <person name="Nadeau L.J."/>
            <person name="Nunn H.S."/>
            <person name="Stevenson B.S."/>
            <person name="Bojanowski C.L."/>
            <person name="Crookes-Goodson W.J."/>
        </authorList>
    </citation>
    <scope>NUCLEOTIDE SEQUENCE [LARGE SCALE GENOMIC DNA]</scope>
    <source>
        <strain evidence="5 6">D216</strain>
    </source>
</reference>
<dbReference type="EMBL" id="SKBQ01000001">
    <property type="protein sequence ID" value="TPX15931.1"/>
    <property type="molecule type" value="Genomic_DNA"/>
</dbReference>
<dbReference type="SUPFAM" id="SSF53335">
    <property type="entry name" value="S-adenosyl-L-methionine-dependent methyltransferases"/>
    <property type="match status" value="1"/>
</dbReference>
<dbReference type="GO" id="GO:0032259">
    <property type="term" value="P:methylation"/>
    <property type="evidence" value="ECO:0007669"/>
    <property type="project" value="UniProtKB-KW"/>
</dbReference>
<evidence type="ECO:0000313" key="6">
    <source>
        <dbReference type="Proteomes" id="UP000319257"/>
    </source>
</evidence>
<dbReference type="Gene3D" id="3.40.50.150">
    <property type="entry name" value="Vaccinia Virus protein VP39"/>
    <property type="match status" value="1"/>
</dbReference>
<dbReference type="PANTHER" id="PTHR44942">
    <property type="entry name" value="METHYLTRANSF_11 DOMAIN-CONTAINING PROTEIN"/>
    <property type="match status" value="1"/>
</dbReference>
<dbReference type="InterPro" id="IPR029063">
    <property type="entry name" value="SAM-dependent_MTases_sf"/>
</dbReference>
<comment type="caution">
    <text evidence="5">The sequence shown here is derived from an EMBL/GenBank/DDBJ whole genome shotgun (WGS) entry which is preliminary data.</text>
</comment>
<comment type="similarity">
    <text evidence="1">Belongs to the methyltransferase superfamily.</text>
</comment>
<keyword evidence="2" id="KW-0489">Methyltransferase</keyword>
<dbReference type="STRING" id="1093900.A0A507BG24"/>
<protein>
    <recommendedName>
        <fullName evidence="4">Methyltransferase type 11 domain-containing protein</fullName>
    </recommendedName>
</protein>
<dbReference type="Proteomes" id="UP000319257">
    <property type="component" value="Unassembled WGS sequence"/>
</dbReference>
<evidence type="ECO:0000256" key="3">
    <source>
        <dbReference type="ARBA" id="ARBA00022679"/>
    </source>
</evidence>
<dbReference type="InterPro" id="IPR051052">
    <property type="entry name" value="Diverse_substrate_MTase"/>
</dbReference>
<dbReference type="InterPro" id="IPR013216">
    <property type="entry name" value="Methyltransf_11"/>
</dbReference>
<accession>A0A507BG24</accession>
<keyword evidence="3" id="KW-0808">Transferase</keyword>
<dbReference type="GO" id="GO:0008757">
    <property type="term" value="F:S-adenosylmethionine-dependent methyltransferase activity"/>
    <property type="evidence" value="ECO:0007669"/>
    <property type="project" value="InterPro"/>
</dbReference>
<evidence type="ECO:0000313" key="5">
    <source>
        <dbReference type="EMBL" id="TPX15931.1"/>
    </source>
</evidence>
<sequence>MAVPSSTDQTTDLYSKKAEFWESYLKGRPRAPERLLDRVFRYHEEHGGRWDCAHDIGAGVAPYASDLRSRFADVILSDISPDNVAVAQARLGTDGFSYRAARAEDVDDITPGTVDMTFASTMFHFCDDQHAAMAAMAKQLRPGGTFVCFFVGLASFDDPAVYDLYMDIVRTGNKGLCQNVRDPDNLLRAIDRIRGFYNVAPLEDELWLPGAQRISLNMGDTGTPRLTVPDMVLETEEPLYTGPSDVESFLTEDGWGFAMGINDIKQHIWTMTFSESDELTRLFNP</sequence>
<feature type="domain" description="Methyltransferase type 11" evidence="4">
    <location>
        <begin position="55"/>
        <end position="148"/>
    </location>
</feature>
<keyword evidence="6" id="KW-1185">Reference proteome</keyword>
<dbReference type="OrthoDB" id="10027013at2759"/>
<proteinExistence type="inferred from homology"/>
<dbReference type="PANTHER" id="PTHR44942:SF4">
    <property type="entry name" value="METHYLTRANSFERASE TYPE 11 DOMAIN-CONTAINING PROTEIN"/>
    <property type="match status" value="1"/>
</dbReference>
<dbReference type="RefSeq" id="XP_030997642.1">
    <property type="nucleotide sequence ID" value="XM_031136862.1"/>
</dbReference>
<evidence type="ECO:0000259" key="4">
    <source>
        <dbReference type="Pfam" id="PF08241"/>
    </source>
</evidence>
<dbReference type="GeneID" id="41967712"/>
<evidence type="ECO:0000256" key="1">
    <source>
        <dbReference type="ARBA" id="ARBA00008361"/>
    </source>
</evidence>
<organism evidence="5 6">
    <name type="scientific">Thyridium curvatum</name>
    <dbReference type="NCBI Taxonomy" id="1093900"/>
    <lineage>
        <taxon>Eukaryota</taxon>
        <taxon>Fungi</taxon>
        <taxon>Dikarya</taxon>
        <taxon>Ascomycota</taxon>
        <taxon>Pezizomycotina</taxon>
        <taxon>Sordariomycetes</taxon>
        <taxon>Sordariomycetidae</taxon>
        <taxon>Thyridiales</taxon>
        <taxon>Thyridiaceae</taxon>
        <taxon>Thyridium</taxon>
    </lineage>
</organism>
<name>A0A507BG24_9PEZI</name>
<gene>
    <name evidence="5" type="ORF">E0L32_000265</name>
</gene>
<dbReference type="AlphaFoldDB" id="A0A507BG24"/>
<dbReference type="Pfam" id="PF08241">
    <property type="entry name" value="Methyltransf_11"/>
    <property type="match status" value="1"/>
</dbReference>
<evidence type="ECO:0000256" key="2">
    <source>
        <dbReference type="ARBA" id="ARBA00022603"/>
    </source>
</evidence>
<dbReference type="CDD" id="cd02440">
    <property type="entry name" value="AdoMet_MTases"/>
    <property type="match status" value="1"/>
</dbReference>
<dbReference type="InParanoid" id="A0A507BG24"/>